<accession>A0AAV4WSD2</accession>
<feature type="compositionally biased region" description="Polar residues" evidence="1">
    <location>
        <begin position="1"/>
        <end position="13"/>
    </location>
</feature>
<sequence>SEPSISNSRPQKNSTKEIPHQRNLAEPLVRPVAFAQNQKRITKGFPYSLCILSSTSYIWEENKAINPSSAESEKDSALCK</sequence>
<evidence type="ECO:0000256" key="1">
    <source>
        <dbReference type="SAM" id="MobiDB-lite"/>
    </source>
</evidence>
<dbReference type="EMBL" id="BPLR01016579">
    <property type="protein sequence ID" value="GIY84845.1"/>
    <property type="molecule type" value="Genomic_DNA"/>
</dbReference>
<dbReference type="AlphaFoldDB" id="A0AAV4WSD2"/>
<reference evidence="2 3" key="1">
    <citation type="submission" date="2021-06" db="EMBL/GenBank/DDBJ databases">
        <title>Caerostris extrusa draft genome.</title>
        <authorList>
            <person name="Kono N."/>
            <person name="Arakawa K."/>
        </authorList>
    </citation>
    <scope>NUCLEOTIDE SEQUENCE [LARGE SCALE GENOMIC DNA]</scope>
</reference>
<organism evidence="2 3">
    <name type="scientific">Caerostris extrusa</name>
    <name type="common">Bark spider</name>
    <name type="synonym">Caerostris bankana</name>
    <dbReference type="NCBI Taxonomy" id="172846"/>
    <lineage>
        <taxon>Eukaryota</taxon>
        <taxon>Metazoa</taxon>
        <taxon>Ecdysozoa</taxon>
        <taxon>Arthropoda</taxon>
        <taxon>Chelicerata</taxon>
        <taxon>Arachnida</taxon>
        <taxon>Araneae</taxon>
        <taxon>Araneomorphae</taxon>
        <taxon>Entelegynae</taxon>
        <taxon>Araneoidea</taxon>
        <taxon>Araneidae</taxon>
        <taxon>Caerostris</taxon>
    </lineage>
</organism>
<proteinExistence type="predicted"/>
<gene>
    <name evidence="2" type="ORF">CEXT_38471</name>
</gene>
<feature type="region of interest" description="Disordered" evidence="1">
    <location>
        <begin position="1"/>
        <end position="24"/>
    </location>
</feature>
<keyword evidence="3" id="KW-1185">Reference proteome</keyword>
<feature type="non-terminal residue" evidence="2">
    <location>
        <position position="1"/>
    </location>
</feature>
<name>A0AAV4WSD2_CAEEX</name>
<evidence type="ECO:0000313" key="2">
    <source>
        <dbReference type="EMBL" id="GIY84845.1"/>
    </source>
</evidence>
<evidence type="ECO:0000313" key="3">
    <source>
        <dbReference type="Proteomes" id="UP001054945"/>
    </source>
</evidence>
<comment type="caution">
    <text evidence="2">The sequence shown here is derived from an EMBL/GenBank/DDBJ whole genome shotgun (WGS) entry which is preliminary data.</text>
</comment>
<protein>
    <submittedName>
        <fullName evidence="2">Uncharacterized protein</fullName>
    </submittedName>
</protein>
<dbReference type="Proteomes" id="UP001054945">
    <property type="component" value="Unassembled WGS sequence"/>
</dbReference>